<name>A0A2Z6QT60_9GLOM</name>
<accession>A0A2Z6QT60</accession>
<dbReference type="EMBL" id="BEXD01001330">
    <property type="protein sequence ID" value="GBB93553.1"/>
    <property type="molecule type" value="Genomic_DNA"/>
</dbReference>
<evidence type="ECO:0000256" key="3">
    <source>
        <dbReference type="ARBA" id="ARBA00022525"/>
    </source>
</evidence>
<dbReference type="GO" id="GO:0005576">
    <property type="term" value="C:extracellular region"/>
    <property type="evidence" value="ECO:0007669"/>
    <property type="project" value="UniProtKB-SubCell"/>
</dbReference>
<sequence>MANIIDFRFKVHNKSDNDIFTIKITWQTLVRNAIPTIRKEMARRNIEVPNNIKLRVEDPRGPEKVLELDDRISKLKDAIKENQKPFFDNIAPKELKLWKVDISLKEENKKLELVNTKINVNIKEDLGGEELPPLSKISKTFPPSQPTSTYI</sequence>
<evidence type="ECO:0000313" key="5">
    <source>
        <dbReference type="EMBL" id="GBB93553.1"/>
    </source>
</evidence>
<evidence type="ECO:0000313" key="6">
    <source>
        <dbReference type="Proteomes" id="UP000247702"/>
    </source>
</evidence>
<evidence type="ECO:0000259" key="4">
    <source>
        <dbReference type="Pfam" id="PF20147"/>
    </source>
</evidence>
<dbReference type="Pfam" id="PF20147">
    <property type="entry name" value="Crinkler"/>
    <property type="match status" value="1"/>
</dbReference>
<organism evidence="5 6">
    <name type="scientific">Rhizophagus clarus</name>
    <dbReference type="NCBI Taxonomy" id="94130"/>
    <lineage>
        <taxon>Eukaryota</taxon>
        <taxon>Fungi</taxon>
        <taxon>Fungi incertae sedis</taxon>
        <taxon>Mucoromycota</taxon>
        <taxon>Glomeromycotina</taxon>
        <taxon>Glomeromycetes</taxon>
        <taxon>Glomerales</taxon>
        <taxon>Glomeraceae</taxon>
        <taxon>Rhizophagus</taxon>
    </lineage>
</organism>
<evidence type="ECO:0000256" key="1">
    <source>
        <dbReference type="ARBA" id="ARBA00004340"/>
    </source>
</evidence>
<dbReference type="AlphaFoldDB" id="A0A2Z6QT60"/>
<comment type="caution">
    <text evidence="5">The sequence shown here is derived from an EMBL/GenBank/DDBJ whole genome shotgun (WGS) entry which is preliminary data.</text>
</comment>
<feature type="domain" description="Crinkler effector protein N-terminal" evidence="4">
    <location>
        <begin position="68"/>
        <end position="146"/>
    </location>
</feature>
<keyword evidence="3" id="KW-0964">Secreted</keyword>
<comment type="subcellular location">
    <subcellularLocation>
        <location evidence="1">Host cell</location>
    </subcellularLocation>
    <subcellularLocation>
        <location evidence="2">Secreted</location>
    </subcellularLocation>
</comment>
<dbReference type="Proteomes" id="UP000247702">
    <property type="component" value="Unassembled WGS sequence"/>
</dbReference>
<keyword evidence="6" id="KW-1185">Reference proteome</keyword>
<dbReference type="GO" id="GO:0043657">
    <property type="term" value="C:host cell"/>
    <property type="evidence" value="ECO:0007669"/>
    <property type="project" value="UniProtKB-SubCell"/>
</dbReference>
<dbReference type="InterPro" id="IPR045379">
    <property type="entry name" value="Crinkler_N"/>
</dbReference>
<gene>
    <name evidence="5" type="ORF">RclHR1_21950006</name>
</gene>
<proteinExistence type="predicted"/>
<reference evidence="5 6" key="1">
    <citation type="submission" date="2017-11" db="EMBL/GenBank/DDBJ databases">
        <title>The genome of Rhizophagus clarus HR1 reveals common genetic basis of auxotrophy among arbuscular mycorrhizal fungi.</title>
        <authorList>
            <person name="Kobayashi Y."/>
        </authorList>
    </citation>
    <scope>NUCLEOTIDE SEQUENCE [LARGE SCALE GENOMIC DNA]</scope>
    <source>
        <strain evidence="5 6">HR1</strain>
    </source>
</reference>
<evidence type="ECO:0000256" key="2">
    <source>
        <dbReference type="ARBA" id="ARBA00004613"/>
    </source>
</evidence>
<protein>
    <recommendedName>
        <fullName evidence="4">Crinkler effector protein N-terminal domain-containing protein</fullName>
    </recommendedName>
</protein>